<evidence type="ECO:0000256" key="1">
    <source>
        <dbReference type="SAM" id="Phobius"/>
    </source>
</evidence>
<evidence type="ECO:0000313" key="2">
    <source>
        <dbReference type="EMBL" id="QSI77229.1"/>
    </source>
</evidence>
<keyword evidence="1" id="KW-1133">Transmembrane helix</keyword>
<protein>
    <submittedName>
        <fullName evidence="2">DUF805 domain-containing protein</fullName>
    </submittedName>
</protein>
<keyword evidence="3" id="KW-1185">Reference proteome</keyword>
<name>A0ABX7M644_9RHOO</name>
<feature type="transmembrane region" description="Helical" evidence="1">
    <location>
        <begin position="50"/>
        <end position="73"/>
    </location>
</feature>
<gene>
    <name evidence="2" type="ORF">JY500_00830</name>
</gene>
<dbReference type="Pfam" id="PF05656">
    <property type="entry name" value="DUF805"/>
    <property type="match status" value="1"/>
</dbReference>
<reference evidence="2 3" key="1">
    <citation type="submission" date="2021-02" db="EMBL/GenBank/DDBJ databases">
        <title>Niveibacterium changnyeongensis HC41.</title>
        <authorList>
            <person name="Kang M."/>
        </authorList>
    </citation>
    <scope>NUCLEOTIDE SEQUENCE [LARGE SCALE GENOMIC DNA]</scope>
    <source>
        <strain evidence="2 3">HC41</strain>
    </source>
</reference>
<organism evidence="2 3">
    <name type="scientific">Niveibacterium microcysteis</name>
    <dbReference type="NCBI Taxonomy" id="2811415"/>
    <lineage>
        <taxon>Bacteria</taxon>
        <taxon>Pseudomonadati</taxon>
        <taxon>Pseudomonadota</taxon>
        <taxon>Betaproteobacteria</taxon>
        <taxon>Rhodocyclales</taxon>
        <taxon>Rhodocyclaceae</taxon>
        <taxon>Niveibacterium</taxon>
    </lineage>
</organism>
<keyword evidence="1" id="KW-0812">Transmembrane</keyword>
<accession>A0ABX7M644</accession>
<evidence type="ECO:0000313" key="3">
    <source>
        <dbReference type="Proteomes" id="UP000663570"/>
    </source>
</evidence>
<dbReference type="EMBL" id="CP071060">
    <property type="protein sequence ID" value="QSI77229.1"/>
    <property type="molecule type" value="Genomic_DNA"/>
</dbReference>
<dbReference type="Proteomes" id="UP000663570">
    <property type="component" value="Chromosome"/>
</dbReference>
<dbReference type="RefSeq" id="WP_206254737.1">
    <property type="nucleotide sequence ID" value="NZ_CP071060.1"/>
</dbReference>
<feature type="transmembrane region" description="Helical" evidence="1">
    <location>
        <begin position="149"/>
        <end position="173"/>
    </location>
</feature>
<feature type="transmembrane region" description="Helical" evidence="1">
    <location>
        <begin position="111"/>
        <end position="129"/>
    </location>
</feature>
<dbReference type="InterPro" id="IPR045584">
    <property type="entry name" value="Pilin-like"/>
</dbReference>
<dbReference type="SUPFAM" id="SSF54523">
    <property type="entry name" value="Pili subunits"/>
    <property type="match status" value="1"/>
</dbReference>
<dbReference type="InterPro" id="IPR008523">
    <property type="entry name" value="DUF805"/>
</dbReference>
<sequence>MSAESNAAVSPVANPYAPPQAEVLDAPVADDAVGVVRPFSPRGRIGRVRYLAYGIGATLLVGLIGALAGFLSAAMGMPMLGGILIVVGYVGFVVFHAILAIQRSHDFDQSGWLALLAFVPLANLAFLLIPGSRGSNRFGPKPPPNGKAGTFAVVALLAVFVVGILAAIAIPAYNDYLHRARAVKVQGGL</sequence>
<proteinExistence type="predicted"/>
<dbReference type="PANTHER" id="PTHR34980:SF3">
    <property type="entry name" value="BLR8105 PROTEIN"/>
    <property type="match status" value="1"/>
</dbReference>
<dbReference type="PANTHER" id="PTHR34980">
    <property type="entry name" value="INNER MEMBRANE PROTEIN-RELATED-RELATED"/>
    <property type="match status" value="1"/>
</dbReference>
<keyword evidence="1" id="KW-0472">Membrane</keyword>
<feature type="transmembrane region" description="Helical" evidence="1">
    <location>
        <begin position="79"/>
        <end position="99"/>
    </location>
</feature>
<dbReference type="Gene3D" id="3.30.700.10">
    <property type="entry name" value="Glycoprotein, Type 4 Pilin"/>
    <property type="match status" value="1"/>
</dbReference>